<keyword evidence="8 12" id="KW-0560">Oxidoreductase</keyword>
<dbReference type="InterPro" id="IPR020630">
    <property type="entry name" value="THF_DH/CycHdrlase_cat_dom"/>
</dbReference>
<evidence type="ECO:0000256" key="9">
    <source>
        <dbReference type="ARBA" id="ARBA00023102"/>
    </source>
</evidence>
<dbReference type="GO" id="GO:0004488">
    <property type="term" value="F:methylenetetrahydrofolate dehydrogenase (NADP+) activity"/>
    <property type="evidence" value="ECO:0007669"/>
    <property type="project" value="UniProtKB-UniRule"/>
</dbReference>
<dbReference type="EMBL" id="CP022347">
    <property type="protein sequence ID" value="ASQ30537.1"/>
    <property type="molecule type" value="Genomic_DNA"/>
</dbReference>
<dbReference type="InterPro" id="IPR046346">
    <property type="entry name" value="Aminoacid_DH-like_N_sf"/>
</dbReference>
<feature type="binding site" evidence="12">
    <location>
        <begin position="164"/>
        <end position="166"/>
    </location>
    <ligand>
        <name>NADP(+)</name>
        <dbReference type="ChEBI" id="CHEBI:58349"/>
    </ligand>
</feature>
<keyword evidence="4 12" id="KW-0028">Amino-acid biosynthesis</keyword>
<dbReference type="GO" id="GO:0005829">
    <property type="term" value="C:cytosol"/>
    <property type="evidence" value="ECO:0007669"/>
    <property type="project" value="TreeGrafter"/>
</dbReference>
<feature type="domain" description="Tetrahydrofolate dehydrogenase/cyclohydrolase catalytic" evidence="13">
    <location>
        <begin position="4"/>
        <end position="118"/>
    </location>
</feature>
<organism evidence="15 16">
    <name type="scientific">Campylobacter avium LMG 24591</name>
    <dbReference type="NCBI Taxonomy" id="522484"/>
    <lineage>
        <taxon>Bacteria</taxon>
        <taxon>Pseudomonadati</taxon>
        <taxon>Campylobacterota</taxon>
        <taxon>Epsilonproteobacteria</taxon>
        <taxon>Campylobacterales</taxon>
        <taxon>Campylobacteraceae</taxon>
        <taxon>Campylobacter</taxon>
    </lineage>
</organism>
<evidence type="ECO:0000256" key="6">
    <source>
        <dbReference type="ARBA" id="ARBA00022801"/>
    </source>
</evidence>
<dbReference type="AlphaFoldDB" id="A0A222MWT7"/>
<dbReference type="RefSeq" id="WP_094325292.1">
    <property type="nucleotide sequence ID" value="NZ_CP022347.1"/>
</dbReference>
<evidence type="ECO:0000256" key="4">
    <source>
        <dbReference type="ARBA" id="ARBA00022605"/>
    </source>
</evidence>
<keyword evidence="7 12" id="KW-0521">NADP</keyword>
<evidence type="ECO:0000256" key="10">
    <source>
        <dbReference type="ARBA" id="ARBA00023167"/>
    </source>
</evidence>
<dbReference type="PRINTS" id="PR00085">
    <property type="entry name" value="THFDHDRGNASE"/>
</dbReference>
<dbReference type="GO" id="GO:0009086">
    <property type="term" value="P:methionine biosynthetic process"/>
    <property type="evidence" value="ECO:0007669"/>
    <property type="project" value="UniProtKB-KW"/>
</dbReference>
<dbReference type="InterPro" id="IPR000672">
    <property type="entry name" value="THF_DH/CycHdrlase"/>
</dbReference>
<evidence type="ECO:0000256" key="12">
    <source>
        <dbReference type="HAMAP-Rule" id="MF_01576"/>
    </source>
</evidence>
<dbReference type="GO" id="GO:0000105">
    <property type="term" value="P:L-histidine biosynthetic process"/>
    <property type="evidence" value="ECO:0007669"/>
    <property type="project" value="UniProtKB-KW"/>
</dbReference>
<keyword evidence="3 12" id="KW-0554">One-carbon metabolism</keyword>
<dbReference type="Gene3D" id="3.40.50.10860">
    <property type="entry name" value="Leucine Dehydrogenase, chain A, domain 1"/>
    <property type="match status" value="1"/>
</dbReference>
<evidence type="ECO:0000259" key="13">
    <source>
        <dbReference type="Pfam" id="PF00763"/>
    </source>
</evidence>
<comment type="function">
    <text evidence="12">Catalyzes the oxidation of 5,10-methylenetetrahydrofolate to 5,10-methenyltetrahydrofolate and then the hydrolysis of 5,10-methenyltetrahydrofolate to 10-formyltetrahydrofolate.</text>
</comment>
<feature type="binding site" evidence="12">
    <location>
        <position position="230"/>
    </location>
    <ligand>
        <name>NADP(+)</name>
        <dbReference type="ChEBI" id="CHEBI:58349"/>
    </ligand>
</feature>
<evidence type="ECO:0000256" key="2">
    <source>
        <dbReference type="ARBA" id="ARBA00011738"/>
    </source>
</evidence>
<evidence type="ECO:0000313" key="16">
    <source>
        <dbReference type="Proteomes" id="UP000201169"/>
    </source>
</evidence>
<dbReference type="FunFam" id="3.40.50.720:FF:000094">
    <property type="entry name" value="Bifunctional protein FolD"/>
    <property type="match status" value="1"/>
</dbReference>
<comment type="similarity">
    <text evidence="12">Belongs to the tetrahydrofolate dehydrogenase/cyclohydrolase family.</text>
</comment>
<dbReference type="PROSITE" id="PS00767">
    <property type="entry name" value="THF_DHG_CYH_2"/>
    <property type="match status" value="1"/>
</dbReference>
<proteinExistence type="inferred from homology"/>
<evidence type="ECO:0000256" key="1">
    <source>
        <dbReference type="ARBA" id="ARBA00004777"/>
    </source>
</evidence>
<dbReference type="Pfam" id="PF02882">
    <property type="entry name" value="THF_DHG_CYH_C"/>
    <property type="match status" value="1"/>
</dbReference>
<evidence type="ECO:0000256" key="11">
    <source>
        <dbReference type="ARBA" id="ARBA00023268"/>
    </source>
</evidence>
<dbReference type="GO" id="GO:0004477">
    <property type="term" value="F:methenyltetrahydrofolate cyclohydrolase activity"/>
    <property type="evidence" value="ECO:0007669"/>
    <property type="project" value="UniProtKB-UniRule"/>
</dbReference>
<dbReference type="InterPro" id="IPR020867">
    <property type="entry name" value="THF_DH/CycHdrlase_CS"/>
</dbReference>
<name>A0A222MWT7_9BACT</name>
<protein>
    <recommendedName>
        <fullName evidence="12">Bifunctional protein FolD</fullName>
    </recommendedName>
    <domain>
        <recommendedName>
            <fullName evidence="12">Methylenetetrahydrofolate dehydrogenase</fullName>
            <ecNumber evidence="12">1.5.1.5</ecNumber>
        </recommendedName>
    </domain>
    <domain>
        <recommendedName>
            <fullName evidence="12">Methenyltetrahydrofolate cyclohydrolase</fullName>
            <ecNumber evidence="12">3.5.4.9</ecNumber>
        </recommendedName>
    </domain>
</protein>
<comment type="catalytic activity">
    <reaction evidence="12">
        <text>(6R)-5,10-methylene-5,6,7,8-tetrahydrofolate + NADP(+) = (6R)-5,10-methenyltetrahydrofolate + NADPH</text>
        <dbReference type="Rhea" id="RHEA:22812"/>
        <dbReference type="ChEBI" id="CHEBI:15636"/>
        <dbReference type="ChEBI" id="CHEBI:57455"/>
        <dbReference type="ChEBI" id="CHEBI:57783"/>
        <dbReference type="ChEBI" id="CHEBI:58349"/>
        <dbReference type="EC" id="1.5.1.5"/>
    </reaction>
</comment>
<dbReference type="SUPFAM" id="SSF51735">
    <property type="entry name" value="NAD(P)-binding Rossmann-fold domains"/>
    <property type="match status" value="1"/>
</dbReference>
<dbReference type="Pfam" id="PF00763">
    <property type="entry name" value="THF_DHG_CYH"/>
    <property type="match status" value="1"/>
</dbReference>
<gene>
    <name evidence="12 15" type="primary">folD</name>
    <name evidence="15" type="ORF">CAV_0875</name>
</gene>
<evidence type="ECO:0000259" key="14">
    <source>
        <dbReference type="Pfam" id="PF02882"/>
    </source>
</evidence>
<reference evidence="15 16" key="1">
    <citation type="submission" date="2017-07" db="EMBL/GenBank/DDBJ databases">
        <title>Analysis of two Campylobacter avium genomes and identification of a novel hippuricase gene.</title>
        <authorList>
            <person name="Miller W.G."/>
            <person name="Chapman M.H."/>
            <person name="Yee E."/>
            <person name="Revez J."/>
            <person name="Bono J.L."/>
            <person name="Rossi M."/>
        </authorList>
    </citation>
    <scope>NUCLEOTIDE SEQUENCE [LARGE SCALE GENOMIC DNA]</scope>
    <source>
        <strain evidence="15 16">LMG 24591</strain>
    </source>
</reference>
<dbReference type="PANTHER" id="PTHR48099">
    <property type="entry name" value="C-1-TETRAHYDROFOLATE SYNTHASE, CYTOPLASMIC-RELATED"/>
    <property type="match status" value="1"/>
</dbReference>
<comment type="pathway">
    <text evidence="1 12">One-carbon metabolism; tetrahydrofolate interconversion.</text>
</comment>
<dbReference type="PROSITE" id="PS00766">
    <property type="entry name" value="THF_DHG_CYH_1"/>
    <property type="match status" value="1"/>
</dbReference>
<comment type="subunit">
    <text evidence="2 12">Homodimer.</text>
</comment>
<dbReference type="OrthoDB" id="9803580at2"/>
<dbReference type="UniPathway" id="UPA00193"/>
<dbReference type="Gene3D" id="3.40.50.720">
    <property type="entry name" value="NAD(P)-binding Rossmann-like Domain"/>
    <property type="match status" value="1"/>
</dbReference>
<dbReference type="FunFam" id="3.40.50.10860:FF:000005">
    <property type="entry name" value="C-1-tetrahydrofolate synthase, cytoplasmic, putative"/>
    <property type="match status" value="1"/>
</dbReference>
<dbReference type="EC" id="1.5.1.5" evidence="12"/>
<sequence>MTLLDGKKVSTKLKDELKQEVNELKKNGIEPCLAVILVGDDKASKTYVSNKAKACKECEIKSIVYELGHDTTQNELLALINTLNYDDSVDGILVQLPLPSHINKDIIIQSINSNKDVDGFHPTNIGFLSANIKGSFLPCTPAGIIYLLKEYKINLKGLDVVIIGASNIVGKPLLMMFLNEEATVSICHLQTKDIKTYTQKADLIVVAAGCANLLKADMVKEGVIVLDVGINKIGSKLLGDVDFENVSKKASFISPVPGGVGPMTIAMLLKNTVKAAKNRLKAAK</sequence>
<keyword evidence="11 12" id="KW-0511">Multifunctional enzyme</keyword>
<dbReference type="GO" id="GO:0035999">
    <property type="term" value="P:tetrahydrofolate interconversion"/>
    <property type="evidence" value="ECO:0007669"/>
    <property type="project" value="UniProtKB-UniRule"/>
</dbReference>
<dbReference type="InterPro" id="IPR036291">
    <property type="entry name" value="NAD(P)-bd_dom_sf"/>
</dbReference>
<dbReference type="HAMAP" id="MF_01576">
    <property type="entry name" value="THF_DHG_CYH"/>
    <property type="match status" value="1"/>
</dbReference>
<dbReference type="SUPFAM" id="SSF53223">
    <property type="entry name" value="Aminoacid dehydrogenase-like, N-terminal domain"/>
    <property type="match status" value="1"/>
</dbReference>
<accession>A0A222MWT7</accession>
<comment type="catalytic activity">
    <reaction evidence="12">
        <text>(6R)-5,10-methenyltetrahydrofolate + H2O = (6R)-10-formyltetrahydrofolate + H(+)</text>
        <dbReference type="Rhea" id="RHEA:23700"/>
        <dbReference type="ChEBI" id="CHEBI:15377"/>
        <dbReference type="ChEBI" id="CHEBI:15378"/>
        <dbReference type="ChEBI" id="CHEBI:57455"/>
        <dbReference type="ChEBI" id="CHEBI:195366"/>
        <dbReference type="EC" id="3.5.4.9"/>
    </reaction>
</comment>
<keyword evidence="5 12" id="KW-0658">Purine biosynthesis</keyword>
<evidence type="ECO:0000256" key="7">
    <source>
        <dbReference type="ARBA" id="ARBA00022857"/>
    </source>
</evidence>
<dbReference type="CDD" id="cd01080">
    <property type="entry name" value="NAD_bind_m-THF_DH_Cyclohyd"/>
    <property type="match status" value="1"/>
</dbReference>
<dbReference type="PANTHER" id="PTHR48099:SF5">
    <property type="entry name" value="C-1-TETRAHYDROFOLATE SYNTHASE, CYTOPLASMIC"/>
    <property type="match status" value="1"/>
</dbReference>
<feature type="domain" description="Tetrahydrofolate dehydrogenase/cyclohydrolase NAD(P)-binding" evidence="14">
    <location>
        <begin position="138"/>
        <end position="279"/>
    </location>
</feature>
<dbReference type="EC" id="3.5.4.9" evidence="12"/>
<dbReference type="InterPro" id="IPR020631">
    <property type="entry name" value="THF_DH/CycHdrlase_NAD-bd_dom"/>
</dbReference>
<keyword evidence="16" id="KW-1185">Reference proteome</keyword>
<evidence type="ECO:0000256" key="5">
    <source>
        <dbReference type="ARBA" id="ARBA00022755"/>
    </source>
</evidence>
<keyword evidence="10 12" id="KW-0486">Methionine biosynthesis</keyword>
<comment type="caution">
    <text evidence="12">Lacks conserved residue(s) required for the propagation of feature annotation.</text>
</comment>
<keyword evidence="9 12" id="KW-0368">Histidine biosynthesis</keyword>
<evidence type="ECO:0000256" key="3">
    <source>
        <dbReference type="ARBA" id="ARBA00022563"/>
    </source>
</evidence>
<dbReference type="KEGG" id="cavi:CAV_0875"/>
<evidence type="ECO:0000256" key="8">
    <source>
        <dbReference type="ARBA" id="ARBA00023002"/>
    </source>
</evidence>
<dbReference type="Proteomes" id="UP000201169">
    <property type="component" value="Chromosome"/>
</dbReference>
<evidence type="ECO:0000313" key="15">
    <source>
        <dbReference type="EMBL" id="ASQ30537.1"/>
    </source>
</evidence>
<keyword evidence="6 12" id="KW-0378">Hydrolase</keyword>
<dbReference type="GO" id="GO:0006164">
    <property type="term" value="P:purine nucleotide biosynthetic process"/>
    <property type="evidence" value="ECO:0007669"/>
    <property type="project" value="UniProtKB-KW"/>
</dbReference>